<gene>
    <name evidence="2" type="ORF">B7Z01_01490</name>
</gene>
<protein>
    <recommendedName>
        <fullName evidence="1">YdhG-like domain-containing protein</fullName>
    </recommendedName>
</protein>
<accession>A0A258FU15</accession>
<comment type="caution">
    <text evidence="2">The sequence shown here is derived from an EMBL/GenBank/DDBJ whole genome shotgun (WGS) entry which is preliminary data.</text>
</comment>
<feature type="domain" description="YdhG-like" evidence="1">
    <location>
        <begin position="26"/>
        <end position="130"/>
    </location>
</feature>
<evidence type="ECO:0000259" key="1">
    <source>
        <dbReference type="Pfam" id="PF08818"/>
    </source>
</evidence>
<evidence type="ECO:0000313" key="3">
    <source>
        <dbReference type="Proteomes" id="UP000215595"/>
    </source>
</evidence>
<dbReference type="SUPFAM" id="SSF159888">
    <property type="entry name" value="YdhG-like"/>
    <property type="match status" value="1"/>
</dbReference>
<dbReference type="InterPro" id="IPR014922">
    <property type="entry name" value="YdhG-like"/>
</dbReference>
<dbReference type="EMBL" id="NCEB01000002">
    <property type="protein sequence ID" value="OYX36005.1"/>
    <property type="molecule type" value="Genomic_DNA"/>
</dbReference>
<dbReference type="Proteomes" id="UP000215595">
    <property type="component" value="Unassembled WGS sequence"/>
</dbReference>
<name>A0A258FU15_9CAUL</name>
<proteinExistence type="predicted"/>
<reference evidence="2 3" key="1">
    <citation type="submission" date="2017-03" db="EMBL/GenBank/DDBJ databases">
        <title>Lifting the veil on microbial sulfur biogeochemistry in mining wastewaters.</title>
        <authorList>
            <person name="Kantor R.S."/>
            <person name="Colenbrander Nelson T."/>
            <person name="Marshall S."/>
            <person name="Bennett D."/>
            <person name="Apte S."/>
            <person name="Camacho D."/>
            <person name="Thomas B.C."/>
            <person name="Warren L.A."/>
            <person name="Banfield J.F."/>
        </authorList>
    </citation>
    <scope>NUCLEOTIDE SEQUENCE [LARGE SCALE GENOMIC DNA]</scope>
    <source>
        <strain evidence="2">32-69-9</strain>
    </source>
</reference>
<dbReference type="AlphaFoldDB" id="A0A258FU15"/>
<organism evidence="2 3">
    <name type="scientific">Brevundimonas subvibrioides</name>
    <dbReference type="NCBI Taxonomy" id="74313"/>
    <lineage>
        <taxon>Bacteria</taxon>
        <taxon>Pseudomonadati</taxon>
        <taxon>Pseudomonadota</taxon>
        <taxon>Alphaproteobacteria</taxon>
        <taxon>Caulobacterales</taxon>
        <taxon>Caulobacteraceae</taxon>
        <taxon>Brevundimonas</taxon>
    </lineage>
</organism>
<dbReference type="Pfam" id="PF08818">
    <property type="entry name" value="DUF1801"/>
    <property type="match status" value="1"/>
</dbReference>
<sequence>MAYEAKTKPTPVSPQAFIDSVDHPGRREDAHAVLALLTEATGHPPVMWGPSIIGFGKYRYTYDSGHSGEAPLVGFSPRKANLVLYMAAYEEARDDFLARLGKHKSGKGCIYLNRLADVDAAVIAEMARWSIKTLKERHPD</sequence>
<evidence type="ECO:0000313" key="2">
    <source>
        <dbReference type="EMBL" id="OYX36005.1"/>
    </source>
</evidence>